<dbReference type="Pfam" id="PF00326">
    <property type="entry name" value="Peptidase_S9"/>
    <property type="match status" value="1"/>
</dbReference>
<evidence type="ECO:0000259" key="2">
    <source>
        <dbReference type="Pfam" id="PF00930"/>
    </source>
</evidence>
<dbReference type="EMBL" id="CAFBQU010000019">
    <property type="protein sequence ID" value="CAB5065216.1"/>
    <property type="molecule type" value="Genomic_DNA"/>
</dbReference>
<sequence length="698" mass="75554">MTQNDTFPRQYARTQRLSLGEPRSFTLSPCSQRLVFARAASGSDSVNMLWVLNTQTGEEKVVFNPQAVLDNTGDITAEELRRRERARESASGVVSYSCDAAVEHAVTIINGQLFLVDLLNGQSTALNIEPGVFDARLNAPGTHVAYIRNGALCVADISQGTDNTHEKVLASDPAPHISWGMADFIAAEEMDRQRGYWWSPHGEHLAVCRVDESPIDTWFIADPAHPEKPATEHRYPAAGTANAKVTLHIVQRESAASIAVSLPSDDEYLNSVAWSAAGLIVQLQSRDQKSVAVFSVDATTGNAEEIFADADDAWVELVSGVPALSTTGKLVTTVDREGARRLQVDGVLVTPAHLQVRAVLHVGDTIVFQANHIDSPWTIDVWRCDIATLSLTCFSSEFPTPHSVSGIATDNAFLLRVSHMTAPRAEFSISTGHSVHSHAEEMLVAPNVAFHTVGNSNIPVAIVTPRDNGTHKLPVLFDPYGGPHAQRVVGSLLAYATSQWFADQGFVVVIADGRGTPGKGSAYERSVLHDLAEPVLVDQVEVAQALAQLEPRADTSRVAIRGWSFGGYLAALAVLRRPDIFHCAVAGAPVTDWRLYDTHYTERYLGNPAVDAHPYESTSLINDAHLLERPLLLIHGLADDNVVAAHTLQLSSALLAAGKDHEVLPLSGVTHMTPQEVVAENLLLHQLSFIQRSLPTAP</sequence>
<dbReference type="InterPro" id="IPR002469">
    <property type="entry name" value="Peptidase_S9B_N"/>
</dbReference>
<proteinExistence type="predicted"/>
<dbReference type="SUPFAM" id="SSF82171">
    <property type="entry name" value="DPP6 N-terminal domain-like"/>
    <property type="match status" value="1"/>
</dbReference>
<dbReference type="SUPFAM" id="SSF53474">
    <property type="entry name" value="alpha/beta-Hydrolases"/>
    <property type="match status" value="1"/>
</dbReference>
<dbReference type="GO" id="GO:0006508">
    <property type="term" value="P:proteolysis"/>
    <property type="evidence" value="ECO:0007669"/>
    <property type="project" value="InterPro"/>
</dbReference>
<feature type="domain" description="Peptidase S9 prolyl oligopeptidase catalytic" evidence="1">
    <location>
        <begin position="497"/>
        <end position="694"/>
    </location>
</feature>
<dbReference type="Pfam" id="PF00930">
    <property type="entry name" value="DPPIV_N"/>
    <property type="match status" value="1"/>
</dbReference>
<evidence type="ECO:0000313" key="3">
    <source>
        <dbReference type="EMBL" id="CAB5065216.1"/>
    </source>
</evidence>
<protein>
    <submittedName>
        <fullName evidence="3">Unannotated protein</fullName>
    </submittedName>
</protein>
<dbReference type="InterPro" id="IPR029058">
    <property type="entry name" value="AB_hydrolase_fold"/>
</dbReference>
<organism evidence="3">
    <name type="scientific">freshwater metagenome</name>
    <dbReference type="NCBI Taxonomy" id="449393"/>
    <lineage>
        <taxon>unclassified sequences</taxon>
        <taxon>metagenomes</taxon>
        <taxon>ecological metagenomes</taxon>
    </lineage>
</organism>
<evidence type="ECO:0000259" key="1">
    <source>
        <dbReference type="Pfam" id="PF00326"/>
    </source>
</evidence>
<feature type="domain" description="Dipeptidylpeptidase IV N-terminal" evidence="2">
    <location>
        <begin position="110"/>
        <end position="421"/>
    </location>
</feature>
<gene>
    <name evidence="3" type="ORF">UFOPK4347_00885</name>
</gene>
<dbReference type="InterPro" id="IPR001375">
    <property type="entry name" value="Peptidase_S9_cat"/>
</dbReference>
<dbReference type="Gene3D" id="2.140.10.30">
    <property type="entry name" value="Dipeptidylpeptidase IV, N-terminal domain"/>
    <property type="match status" value="1"/>
</dbReference>
<dbReference type="AlphaFoldDB" id="A0A6J7UJV5"/>
<dbReference type="PANTHER" id="PTHR11731:SF193">
    <property type="entry name" value="DIPEPTIDYL PEPTIDASE 9"/>
    <property type="match status" value="1"/>
</dbReference>
<name>A0A6J7UJV5_9ZZZZ</name>
<reference evidence="3" key="1">
    <citation type="submission" date="2020-05" db="EMBL/GenBank/DDBJ databases">
        <authorList>
            <person name="Chiriac C."/>
            <person name="Salcher M."/>
            <person name="Ghai R."/>
            <person name="Kavagutti S V."/>
        </authorList>
    </citation>
    <scope>NUCLEOTIDE SEQUENCE</scope>
</reference>
<dbReference type="GO" id="GO:0008239">
    <property type="term" value="F:dipeptidyl-peptidase activity"/>
    <property type="evidence" value="ECO:0007669"/>
    <property type="project" value="TreeGrafter"/>
</dbReference>
<dbReference type="InterPro" id="IPR050278">
    <property type="entry name" value="Serine_Prot_S9B/DPPIV"/>
</dbReference>
<dbReference type="GO" id="GO:0008236">
    <property type="term" value="F:serine-type peptidase activity"/>
    <property type="evidence" value="ECO:0007669"/>
    <property type="project" value="InterPro"/>
</dbReference>
<dbReference type="Gene3D" id="3.40.50.1820">
    <property type="entry name" value="alpha/beta hydrolase"/>
    <property type="match status" value="1"/>
</dbReference>
<accession>A0A6J7UJV5</accession>
<dbReference type="PANTHER" id="PTHR11731">
    <property type="entry name" value="PROTEASE FAMILY S9B,C DIPEPTIDYL-PEPTIDASE IV-RELATED"/>
    <property type="match status" value="1"/>
</dbReference>